<sequence length="57" mass="6814">MFEFDQFLGFGAFFIILSIGFWLMILLTVVIIPYWIFGSTMERMKMKREAKKKNLES</sequence>
<protein>
    <recommendedName>
        <fullName evidence="4">Fumarate hydratase</fullName>
    </recommendedName>
</protein>
<keyword evidence="1" id="KW-0812">Transmembrane</keyword>
<proteinExistence type="predicted"/>
<feature type="transmembrane region" description="Helical" evidence="1">
    <location>
        <begin position="12"/>
        <end position="37"/>
    </location>
</feature>
<name>A0A090Q5U6_9FLAO</name>
<evidence type="ECO:0000313" key="3">
    <source>
        <dbReference type="Proteomes" id="UP000029221"/>
    </source>
</evidence>
<evidence type="ECO:0008006" key="4">
    <source>
        <dbReference type="Google" id="ProtNLM"/>
    </source>
</evidence>
<gene>
    <name evidence="2" type="ORF">JCM19294_639</name>
</gene>
<organism evidence="2 3">
    <name type="scientific">Nonlabens tegetincola</name>
    <dbReference type="NCBI Taxonomy" id="323273"/>
    <lineage>
        <taxon>Bacteria</taxon>
        <taxon>Pseudomonadati</taxon>
        <taxon>Bacteroidota</taxon>
        <taxon>Flavobacteriia</taxon>
        <taxon>Flavobacteriales</taxon>
        <taxon>Flavobacteriaceae</taxon>
        <taxon>Nonlabens</taxon>
    </lineage>
</organism>
<keyword evidence="3" id="KW-1185">Reference proteome</keyword>
<keyword evidence="1" id="KW-0472">Membrane</keyword>
<dbReference type="RefSeq" id="WP_167341914.1">
    <property type="nucleotide sequence ID" value="NZ_BBML01000004.1"/>
</dbReference>
<accession>A0A090Q5U6</accession>
<evidence type="ECO:0000313" key="2">
    <source>
        <dbReference type="EMBL" id="GAK97133.1"/>
    </source>
</evidence>
<keyword evidence="1" id="KW-1133">Transmembrane helix</keyword>
<evidence type="ECO:0000256" key="1">
    <source>
        <dbReference type="SAM" id="Phobius"/>
    </source>
</evidence>
<dbReference type="eggNOG" id="ENOG5032YQY">
    <property type="taxonomic scope" value="Bacteria"/>
</dbReference>
<dbReference type="EMBL" id="BBML01000004">
    <property type="protein sequence ID" value="GAK97133.1"/>
    <property type="molecule type" value="Genomic_DNA"/>
</dbReference>
<dbReference type="Proteomes" id="UP000029221">
    <property type="component" value="Unassembled WGS sequence"/>
</dbReference>
<dbReference type="AlphaFoldDB" id="A0A090Q5U6"/>
<reference evidence="2" key="1">
    <citation type="journal article" date="2014" name="Genome Announc.">
        <title>Draft Genome Sequences of Marine Flavobacterium Nonlabens Strains NR17, NR24, NR27, NR32, NR33, and Ara13.</title>
        <authorList>
            <person name="Nakanishi M."/>
            <person name="Meirelles P."/>
            <person name="Suzuki R."/>
            <person name="Takatani N."/>
            <person name="Mino S."/>
            <person name="Suda W."/>
            <person name="Oshima K."/>
            <person name="Hattori M."/>
            <person name="Ohkuma M."/>
            <person name="Hosokawa M."/>
            <person name="Miyashita K."/>
            <person name="Thompson F.L."/>
            <person name="Niwa A."/>
            <person name="Sawabe T."/>
            <person name="Sawabe T."/>
        </authorList>
    </citation>
    <scope>NUCLEOTIDE SEQUENCE [LARGE SCALE GENOMIC DNA]</scope>
    <source>
        <strain evidence="2">JCM 19294</strain>
    </source>
</reference>
<comment type="caution">
    <text evidence="2">The sequence shown here is derived from an EMBL/GenBank/DDBJ whole genome shotgun (WGS) entry which is preliminary data.</text>
</comment>